<reference evidence="2" key="1">
    <citation type="submission" date="2019-08" db="EMBL/GenBank/DDBJ databases">
        <authorList>
            <person name="Kucharzyk K."/>
            <person name="Murdoch R.W."/>
            <person name="Higgins S."/>
            <person name="Loffler F."/>
        </authorList>
    </citation>
    <scope>NUCLEOTIDE SEQUENCE</scope>
</reference>
<evidence type="ECO:0000313" key="2">
    <source>
        <dbReference type="EMBL" id="MPN55015.1"/>
    </source>
</evidence>
<accession>A0A645IUB6</accession>
<feature type="compositionally biased region" description="Basic residues" evidence="1">
    <location>
        <begin position="54"/>
        <end position="63"/>
    </location>
</feature>
<organism evidence="2">
    <name type="scientific">bioreactor metagenome</name>
    <dbReference type="NCBI Taxonomy" id="1076179"/>
    <lineage>
        <taxon>unclassified sequences</taxon>
        <taxon>metagenomes</taxon>
        <taxon>ecological metagenomes</taxon>
    </lineage>
</organism>
<evidence type="ECO:0000256" key="1">
    <source>
        <dbReference type="SAM" id="MobiDB-lite"/>
    </source>
</evidence>
<dbReference type="AlphaFoldDB" id="A0A645IUB6"/>
<gene>
    <name evidence="2" type="ORF">SDC9_202694</name>
</gene>
<feature type="compositionally biased region" description="Basic and acidic residues" evidence="1">
    <location>
        <begin position="64"/>
        <end position="75"/>
    </location>
</feature>
<sequence>MAGRSAQGAAGQGSAVGRSSGNIAVIVVAVHHGRLADLAQQVDAAGVAGAFAGRRQRWQQHRRQNGDDRDHDQEFNERKTFFHGNLILCYNEKILQESHFRNQNFFPIFKPPPV</sequence>
<feature type="region of interest" description="Disordered" evidence="1">
    <location>
        <begin position="54"/>
        <end position="75"/>
    </location>
</feature>
<dbReference type="EMBL" id="VSSQ01123805">
    <property type="protein sequence ID" value="MPN55015.1"/>
    <property type="molecule type" value="Genomic_DNA"/>
</dbReference>
<protein>
    <submittedName>
        <fullName evidence="2">Uncharacterized protein</fullName>
    </submittedName>
</protein>
<name>A0A645IUB6_9ZZZZ</name>
<comment type="caution">
    <text evidence="2">The sequence shown here is derived from an EMBL/GenBank/DDBJ whole genome shotgun (WGS) entry which is preliminary data.</text>
</comment>
<proteinExistence type="predicted"/>